<proteinExistence type="predicted"/>
<sequence>MFPLRFQVEPAAVLPDIHVEGSSHGRQAKRQAPAKQSAAIKSLLEAQSWPGALWLLEEPTIDKSRRLKALNGCLSACGRASQWRQGLRLMHAMRDMPRMPGPTSVSLSALSLACERARQWPMVLQLLDLGRLERLLGRQGKNPSRGNAELAVWTAACRACDQANRWRASMEILPEMLTGAGLEPNVFTFATAFQVCQHGLGDRAVELFQEMRRRSLEPSVLSCNQALGACAQSGLWEAACSLLEGARQLSLEPSSASVSSALRGRPWRSSLELLAAARRLRVECNELTVAAALSSWGSSWQKAQQLLQHQREQSEGDLELGFGLLRADWEEALARLRFQKASVASVSGLAERCLTAEVWHYAAQLVTQLRDRTLQPDKVSLAVQLRAHWRLALASAKAANAEEELDDEAAIFVASQVLATDWSLALSVLPANARAENLRLRACVMGGHWQQALAWLLERHEVPVDVSVTNAVCTKLDELSQWSLALWLLDTQDLPSVDFKSFESSFQMLRSAREALASHVKKCESLHENIDRQLKDLQRARPNVDPHVFKEKLLAAEQLYSEVKSQREASSTAEADAKEKTSKAQASTARMKTLNDELRRYDQELHELRAERKDKETKAALLRSKANTPGLEDRKKQVQEDIDRNLEEAREMQVIGRRVQQGEDGYLSEGQSRDSKIAELTTKLNELKRHHQQLLQKQKELDIDPVALGDQASRLENEASELDLRIGNLEDRQREAERNRIEASGDATRESEDARSARDHASHLASRLSSVERDAKAQLSALQPMIQEQHAGWQRLLAKQRNLDEDQYNLGLKLLETKHAAESEARSRQQVAGIVQDVVKSLLSFAQTLESCGEAPRAAPGAQAAQAPLADEFDDFLQQDSVRDPFGGAEPDPFGGDDEEDPFAVTAVPRSNPSPTHREEEVFAGESFEGV</sequence>
<dbReference type="PANTHER" id="PTHR47936">
    <property type="entry name" value="PPR_LONG DOMAIN-CONTAINING PROTEIN"/>
    <property type="match status" value="1"/>
</dbReference>
<feature type="region of interest" description="Disordered" evidence="2">
    <location>
        <begin position="732"/>
        <end position="759"/>
    </location>
</feature>
<evidence type="ECO:0000313" key="3">
    <source>
        <dbReference type="EMBL" id="CAJ1407768.1"/>
    </source>
</evidence>
<dbReference type="InterPro" id="IPR002885">
    <property type="entry name" value="PPR_rpt"/>
</dbReference>
<dbReference type="AlphaFoldDB" id="A0AA36NLN8"/>
<evidence type="ECO:0000256" key="1">
    <source>
        <dbReference type="ARBA" id="ARBA00022737"/>
    </source>
</evidence>
<feature type="compositionally biased region" description="Low complexity" evidence="2">
    <location>
        <begin position="884"/>
        <end position="894"/>
    </location>
</feature>
<dbReference type="Pfam" id="PF01535">
    <property type="entry name" value="PPR"/>
    <property type="match status" value="1"/>
</dbReference>
<dbReference type="InterPro" id="IPR011990">
    <property type="entry name" value="TPR-like_helical_dom_sf"/>
</dbReference>
<keyword evidence="1" id="KW-0677">Repeat</keyword>
<evidence type="ECO:0000256" key="2">
    <source>
        <dbReference type="SAM" id="MobiDB-lite"/>
    </source>
</evidence>
<accession>A0AA36NLN8</accession>
<evidence type="ECO:0008006" key="5">
    <source>
        <dbReference type="Google" id="ProtNLM"/>
    </source>
</evidence>
<name>A0AA36NLN8_9DINO</name>
<evidence type="ECO:0000313" key="4">
    <source>
        <dbReference type="Proteomes" id="UP001178507"/>
    </source>
</evidence>
<comment type="caution">
    <text evidence="3">The sequence shown here is derived from an EMBL/GenBank/DDBJ whole genome shotgun (WGS) entry which is preliminary data.</text>
</comment>
<protein>
    <recommendedName>
        <fullName evidence="5">Pentatricopeptide repeat-containing protein, chloroplastic</fullName>
    </recommendedName>
</protein>
<feature type="region of interest" description="Disordered" evidence="2">
    <location>
        <begin position="565"/>
        <end position="591"/>
    </location>
</feature>
<gene>
    <name evidence="3" type="ORF">EVOR1521_LOCUS29382</name>
</gene>
<reference evidence="3" key="1">
    <citation type="submission" date="2023-08" db="EMBL/GenBank/DDBJ databases">
        <authorList>
            <person name="Chen Y."/>
            <person name="Shah S."/>
            <person name="Dougan E. K."/>
            <person name="Thang M."/>
            <person name="Chan C."/>
        </authorList>
    </citation>
    <scope>NUCLEOTIDE SEQUENCE</scope>
</reference>
<dbReference type="EMBL" id="CAUJNA010003689">
    <property type="protein sequence ID" value="CAJ1407768.1"/>
    <property type="molecule type" value="Genomic_DNA"/>
</dbReference>
<dbReference type="Proteomes" id="UP001178507">
    <property type="component" value="Unassembled WGS sequence"/>
</dbReference>
<feature type="region of interest" description="Disordered" evidence="2">
    <location>
        <begin position="872"/>
        <end position="931"/>
    </location>
</feature>
<organism evidence="3 4">
    <name type="scientific">Effrenium voratum</name>
    <dbReference type="NCBI Taxonomy" id="2562239"/>
    <lineage>
        <taxon>Eukaryota</taxon>
        <taxon>Sar</taxon>
        <taxon>Alveolata</taxon>
        <taxon>Dinophyceae</taxon>
        <taxon>Suessiales</taxon>
        <taxon>Symbiodiniaceae</taxon>
        <taxon>Effrenium</taxon>
    </lineage>
</organism>
<dbReference type="PANTHER" id="PTHR47936:SF1">
    <property type="entry name" value="PENTATRICOPEPTIDE REPEAT-CONTAINING PROTEIN GUN1, CHLOROPLASTIC"/>
    <property type="match status" value="1"/>
</dbReference>
<dbReference type="Gene3D" id="1.25.40.10">
    <property type="entry name" value="Tetratricopeptide repeat domain"/>
    <property type="match status" value="1"/>
</dbReference>
<keyword evidence="4" id="KW-1185">Reference proteome</keyword>